<comment type="caution">
    <text evidence="4">The sequence shown here is derived from an EMBL/GenBank/DDBJ whole genome shotgun (WGS) entry which is preliminary data.</text>
</comment>
<proteinExistence type="predicted"/>
<gene>
    <name evidence="4" type="ORF">B0T16DRAFT_31520</name>
</gene>
<dbReference type="Pfam" id="PF14295">
    <property type="entry name" value="PAN_4"/>
    <property type="match status" value="1"/>
</dbReference>
<keyword evidence="2" id="KW-1133">Transmembrane helix</keyword>
<sequence>MDSSLQRQGSRVRFAEEEAEPGLEVVEPTKGLDDGEKRRAGGGAGAGSTAPEVYWADDNDPDGAKYTFYREGTPTPPEYEDDHVPEKAAYGHGRGSHGAMPILAAAAMARAATARASLPGNGGASPTFESGGSGGAAESQDGDPASRRKYRLTVLIIALLLIALPISIGVGLGVGLKNRALGSSGAAAGAAASSSSPSPTGANPTALPTNPDVIASPSASQTKPTNISSSSSSSSRATPTSTGAVPNLACPSANNTLYRVPGMTKTFLHICGIDYSGATGATDLSHVYTSSMAECLNVCASYDKCTGAGWGFVSGDAASSTSHRCWMKNDLRVSHTARDDYCFGILQS</sequence>
<evidence type="ECO:0000259" key="3">
    <source>
        <dbReference type="Pfam" id="PF14295"/>
    </source>
</evidence>
<feature type="region of interest" description="Disordered" evidence="1">
    <location>
        <begin position="188"/>
        <end position="245"/>
    </location>
</feature>
<feature type="region of interest" description="Disordered" evidence="1">
    <location>
        <begin position="1"/>
        <end position="59"/>
    </location>
</feature>
<feature type="compositionally biased region" description="Polar residues" evidence="1">
    <location>
        <begin position="217"/>
        <end position="227"/>
    </location>
</feature>
<evidence type="ECO:0000313" key="4">
    <source>
        <dbReference type="EMBL" id="KAK0656221.1"/>
    </source>
</evidence>
<protein>
    <recommendedName>
        <fullName evidence="3">Apple domain-containing protein</fullName>
    </recommendedName>
</protein>
<dbReference type="EMBL" id="JAULSV010000001">
    <property type="protein sequence ID" value="KAK0656221.1"/>
    <property type="molecule type" value="Genomic_DNA"/>
</dbReference>
<dbReference type="AlphaFoldDB" id="A0AA39YPA4"/>
<evidence type="ECO:0000256" key="2">
    <source>
        <dbReference type="SAM" id="Phobius"/>
    </source>
</evidence>
<name>A0AA39YPA4_9PEZI</name>
<organism evidence="4 5">
    <name type="scientific">Cercophora newfieldiana</name>
    <dbReference type="NCBI Taxonomy" id="92897"/>
    <lineage>
        <taxon>Eukaryota</taxon>
        <taxon>Fungi</taxon>
        <taxon>Dikarya</taxon>
        <taxon>Ascomycota</taxon>
        <taxon>Pezizomycotina</taxon>
        <taxon>Sordariomycetes</taxon>
        <taxon>Sordariomycetidae</taxon>
        <taxon>Sordariales</taxon>
        <taxon>Lasiosphaeriaceae</taxon>
        <taxon>Cercophora</taxon>
    </lineage>
</organism>
<evidence type="ECO:0000313" key="5">
    <source>
        <dbReference type="Proteomes" id="UP001174936"/>
    </source>
</evidence>
<feature type="compositionally biased region" description="Low complexity" evidence="1">
    <location>
        <begin position="188"/>
        <end position="202"/>
    </location>
</feature>
<feature type="region of interest" description="Disordered" evidence="1">
    <location>
        <begin position="116"/>
        <end position="145"/>
    </location>
</feature>
<accession>A0AA39YPA4</accession>
<feature type="compositionally biased region" description="Basic and acidic residues" evidence="1">
    <location>
        <begin position="30"/>
        <end position="39"/>
    </location>
</feature>
<reference evidence="4" key="1">
    <citation type="submission" date="2023-06" db="EMBL/GenBank/DDBJ databases">
        <title>Genome-scale phylogeny and comparative genomics of the fungal order Sordariales.</title>
        <authorList>
            <consortium name="Lawrence Berkeley National Laboratory"/>
            <person name="Hensen N."/>
            <person name="Bonometti L."/>
            <person name="Westerberg I."/>
            <person name="Brannstrom I.O."/>
            <person name="Guillou S."/>
            <person name="Cros-Aarteil S."/>
            <person name="Calhoun S."/>
            <person name="Haridas S."/>
            <person name="Kuo A."/>
            <person name="Mondo S."/>
            <person name="Pangilinan J."/>
            <person name="Riley R."/>
            <person name="Labutti K."/>
            <person name="Andreopoulos B."/>
            <person name="Lipzen A."/>
            <person name="Chen C."/>
            <person name="Yanf M."/>
            <person name="Daum C."/>
            <person name="Ng V."/>
            <person name="Clum A."/>
            <person name="Steindorff A."/>
            <person name="Ohm R."/>
            <person name="Martin F."/>
            <person name="Silar P."/>
            <person name="Natvig D."/>
            <person name="Lalanne C."/>
            <person name="Gautier V."/>
            <person name="Ament-Velasquez S.L."/>
            <person name="Kruys A."/>
            <person name="Hutchinson M.I."/>
            <person name="Powell A.J."/>
            <person name="Barry K."/>
            <person name="Miller A.N."/>
            <person name="Grigoriev I.V."/>
            <person name="Debuchy R."/>
            <person name="Gladieux P."/>
            <person name="Thoren M.H."/>
            <person name="Johannesson H."/>
        </authorList>
    </citation>
    <scope>NUCLEOTIDE SEQUENCE</scope>
    <source>
        <strain evidence="4">SMH2532-1</strain>
    </source>
</reference>
<keyword evidence="2" id="KW-0812">Transmembrane</keyword>
<dbReference type="Proteomes" id="UP001174936">
    <property type="component" value="Unassembled WGS sequence"/>
</dbReference>
<keyword evidence="5" id="KW-1185">Reference proteome</keyword>
<dbReference type="InterPro" id="IPR003609">
    <property type="entry name" value="Pan_app"/>
</dbReference>
<feature type="domain" description="Apple" evidence="3">
    <location>
        <begin position="282"/>
        <end position="328"/>
    </location>
</feature>
<feature type="transmembrane region" description="Helical" evidence="2">
    <location>
        <begin position="152"/>
        <end position="176"/>
    </location>
</feature>
<keyword evidence="2" id="KW-0472">Membrane</keyword>
<evidence type="ECO:0000256" key="1">
    <source>
        <dbReference type="SAM" id="MobiDB-lite"/>
    </source>
</evidence>